<feature type="region of interest" description="Disordered" evidence="1">
    <location>
        <begin position="149"/>
        <end position="177"/>
    </location>
</feature>
<dbReference type="AlphaFoldDB" id="A0A1D1UEA3"/>
<dbReference type="InterPro" id="IPR002999">
    <property type="entry name" value="Tudor"/>
</dbReference>
<evidence type="ECO:0000259" key="2">
    <source>
        <dbReference type="SMART" id="SM00333"/>
    </source>
</evidence>
<dbReference type="Pfam" id="PF00567">
    <property type="entry name" value="TUDOR"/>
    <property type="match status" value="1"/>
</dbReference>
<comment type="caution">
    <text evidence="3">The sequence shown here is derived from an EMBL/GenBank/DDBJ whole genome shotgun (WGS) entry which is preliminary data.</text>
</comment>
<organism evidence="3 4">
    <name type="scientific">Ramazzottius varieornatus</name>
    <name type="common">Water bear</name>
    <name type="synonym">Tardigrade</name>
    <dbReference type="NCBI Taxonomy" id="947166"/>
    <lineage>
        <taxon>Eukaryota</taxon>
        <taxon>Metazoa</taxon>
        <taxon>Ecdysozoa</taxon>
        <taxon>Tardigrada</taxon>
        <taxon>Eutardigrada</taxon>
        <taxon>Parachela</taxon>
        <taxon>Hypsibioidea</taxon>
        <taxon>Ramazzottiidae</taxon>
        <taxon>Ramazzottius</taxon>
    </lineage>
</organism>
<dbReference type="SUPFAM" id="SSF63748">
    <property type="entry name" value="Tudor/PWWP/MBT"/>
    <property type="match status" value="3"/>
</dbReference>
<feature type="domain" description="Tudor" evidence="2">
    <location>
        <begin position="907"/>
        <end position="966"/>
    </location>
</feature>
<sequence>MEKNRHLREHDREKSEEAARIVNLVRSLDQLSVQRGALLQTFSNSLAEYLNISPRELDSLVSLSPPEAAPRSHSTSPAPAPPAVKLLLINNIALQRQNAHVTSSTLADGHIAVYCKVDGEEIQIGQLPLWVSQKSGSLALRASPIKNLTREDERETKKPEPQCLSRAGTHLPETNETTIIENGKPEEHLSRALSVLSRSTSTSEGVFLALPPLAADSAQRYTLDVSLGPTKQVTDTRASASLAVLAGTFNSKPVLREAWKTSITEPADKLPDTLHQQVKTSAVEAAQQPVAEKIAQGEPGRLLLDAKGAPNSPQSKDDRLKEKAEPCSVKLTSSLAGKTSTEHRTEDCSLITTFGQRRQFFGLETGKQTKLFTSTDGSSSEEFHDAPSSHPANWTSNRYDDQGYTDDEYRSTSFFPVTPVRKADSPSPPPETVPIYKRLQEVETVELPDEYSLEIRRGSIYEEQLASSVSGDQWTVRILAIETGKPVIHAWIIPKNADSSMPEQVEIMTTRLTSFYNLHDPREIFRPIPGQAVAVGLEDQIWTRGLVEERLINGQLLVRLIDLGGHASFPPFSKLVQPLHIQFAEQPAMIWRARISGFLPTKYTERQARILEQLIVQKRLTAIVVALDPMPIVRLYDMSNEFKVPVEIPTVVVSHEQKKRGAHTKFGVIIHVQPTDEQYHFLLVDIKEFWLLESLHRMVHDATRVKLPVKPKDLVVAVPVGDTFCRAYFLDRSCKDLSGQVAVELADYGRSYRIDTSELYGLPDDVANRRTPSVMCCLEVPSDAVREDWSHTRERLKTLEGTVVAYAMEKTLKRERMLVRIWDNYGQPFSLVRRDGEEREGIPAVAVAVTYPDFLRAGVIVEIIPVRLIKEFDCLETQLINDSKNKDREMEELTIELGLDLGDEYKEPPALGFVVRVLSTSREWRRGITAAQDDDKPDLFLIYHLDFGKYEWTPLGNIRPLPVELVYPVARSFPIILQSVTMSYGSFHPKILLEPEGKKLLGQKCKFEVTKVDAWYFRGILYCPPTRPSSS</sequence>
<dbReference type="GO" id="GO:0005737">
    <property type="term" value="C:cytoplasm"/>
    <property type="evidence" value="ECO:0007669"/>
    <property type="project" value="UniProtKB-ARBA"/>
</dbReference>
<evidence type="ECO:0000313" key="3">
    <source>
        <dbReference type="EMBL" id="GAU87966.1"/>
    </source>
</evidence>
<dbReference type="Gene3D" id="2.30.30.140">
    <property type="match status" value="1"/>
</dbReference>
<feature type="region of interest" description="Disordered" evidence="1">
    <location>
        <begin position="373"/>
        <end position="405"/>
    </location>
</feature>
<accession>A0A1D1UEA3</accession>
<gene>
    <name evidence="3" type="primary">RvY_00743-1</name>
    <name evidence="3" type="synonym">RvY_00743.1</name>
    <name evidence="3" type="ORF">RvY_00743</name>
</gene>
<reference evidence="3 4" key="1">
    <citation type="journal article" date="2016" name="Nat. Commun.">
        <title>Extremotolerant tardigrade genome and improved radiotolerance of human cultured cells by tardigrade-unique protein.</title>
        <authorList>
            <person name="Hashimoto T."/>
            <person name="Horikawa D.D."/>
            <person name="Saito Y."/>
            <person name="Kuwahara H."/>
            <person name="Kozuka-Hata H."/>
            <person name="Shin-I T."/>
            <person name="Minakuchi Y."/>
            <person name="Ohishi K."/>
            <person name="Motoyama A."/>
            <person name="Aizu T."/>
            <person name="Enomoto A."/>
            <person name="Kondo K."/>
            <person name="Tanaka S."/>
            <person name="Hara Y."/>
            <person name="Koshikawa S."/>
            <person name="Sagara H."/>
            <person name="Miura T."/>
            <person name="Yokobori S."/>
            <person name="Miyagawa K."/>
            <person name="Suzuki Y."/>
            <person name="Kubo T."/>
            <person name="Oyama M."/>
            <person name="Kohara Y."/>
            <person name="Fujiyama A."/>
            <person name="Arakawa K."/>
            <person name="Katayama T."/>
            <person name="Toyoda A."/>
            <person name="Kunieda T."/>
        </authorList>
    </citation>
    <scope>NUCLEOTIDE SEQUENCE [LARGE SCALE GENOMIC DNA]</scope>
    <source>
        <strain evidence="3 4">YOKOZUNA-1</strain>
    </source>
</reference>
<dbReference type="CDD" id="cd20379">
    <property type="entry name" value="Tudor_dTUD-like"/>
    <property type="match status" value="1"/>
</dbReference>
<feature type="compositionally biased region" description="Basic and acidic residues" evidence="1">
    <location>
        <begin position="315"/>
        <end position="325"/>
    </location>
</feature>
<feature type="region of interest" description="Disordered" evidence="1">
    <location>
        <begin position="303"/>
        <end position="325"/>
    </location>
</feature>
<dbReference type="EMBL" id="BDGG01000001">
    <property type="protein sequence ID" value="GAU87966.1"/>
    <property type="molecule type" value="Genomic_DNA"/>
</dbReference>
<name>A0A1D1UEA3_RAMVA</name>
<dbReference type="Proteomes" id="UP000186922">
    <property type="component" value="Unassembled WGS sequence"/>
</dbReference>
<keyword evidence="4" id="KW-1185">Reference proteome</keyword>
<dbReference type="InterPro" id="IPR035437">
    <property type="entry name" value="SNase_OB-fold_sf"/>
</dbReference>
<dbReference type="SMART" id="SM00333">
    <property type="entry name" value="TUDOR"/>
    <property type="match status" value="1"/>
</dbReference>
<proteinExistence type="predicted"/>
<dbReference type="Gene3D" id="2.40.50.90">
    <property type="match status" value="1"/>
</dbReference>
<evidence type="ECO:0000256" key="1">
    <source>
        <dbReference type="SAM" id="MobiDB-lite"/>
    </source>
</evidence>
<evidence type="ECO:0000313" key="4">
    <source>
        <dbReference type="Proteomes" id="UP000186922"/>
    </source>
</evidence>
<protein>
    <recommendedName>
        <fullName evidence="2">Tudor domain-containing protein</fullName>
    </recommendedName>
</protein>
<feature type="compositionally biased region" description="Basic and acidic residues" evidence="1">
    <location>
        <begin position="149"/>
        <end position="160"/>
    </location>
</feature>